<protein>
    <submittedName>
        <fullName evidence="2">Uncharacterized protein</fullName>
    </submittedName>
</protein>
<keyword evidence="2" id="KW-0614">Plasmid</keyword>
<gene>
    <name evidence="2" type="ORF">ElP_76620</name>
</gene>
<geneLocation type="plasmid" evidence="3">
    <name>pelp_5</name>
</geneLocation>
<name>A0A518HFR4_9BACT</name>
<evidence type="ECO:0000313" key="3">
    <source>
        <dbReference type="Proteomes" id="UP000317835"/>
    </source>
</evidence>
<feature type="transmembrane region" description="Helical" evidence="1">
    <location>
        <begin position="20"/>
        <end position="38"/>
    </location>
</feature>
<dbReference type="EMBL" id="CP036431">
    <property type="protein sequence ID" value="QDV39689.1"/>
    <property type="molecule type" value="Genomic_DNA"/>
</dbReference>
<sequence length="39" mass="4269">MTPSASGSPPFASRMLSNLRYRHPSAGLMALTFLGLLYR</sequence>
<keyword evidence="3" id="KW-1185">Reference proteome</keyword>
<keyword evidence="1" id="KW-1133">Transmembrane helix</keyword>
<keyword evidence="1" id="KW-0472">Membrane</keyword>
<accession>A0A518HFR4</accession>
<dbReference type="Proteomes" id="UP000317835">
    <property type="component" value="Plasmid pElP_5"/>
</dbReference>
<dbReference type="AlphaFoldDB" id="A0A518HFR4"/>
<organism evidence="2 3">
    <name type="scientific">Tautonia plasticadhaerens</name>
    <dbReference type="NCBI Taxonomy" id="2527974"/>
    <lineage>
        <taxon>Bacteria</taxon>
        <taxon>Pseudomonadati</taxon>
        <taxon>Planctomycetota</taxon>
        <taxon>Planctomycetia</taxon>
        <taxon>Isosphaerales</taxon>
        <taxon>Isosphaeraceae</taxon>
        <taxon>Tautonia</taxon>
    </lineage>
</organism>
<dbReference type="KEGG" id="tpla:ElP_76620"/>
<keyword evidence="1" id="KW-0812">Transmembrane</keyword>
<proteinExistence type="predicted"/>
<reference evidence="2 3" key="1">
    <citation type="submission" date="2019-02" db="EMBL/GenBank/DDBJ databases">
        <title>Deep-cultivation of Planctomycetes and their phenomic and genomic characterization uncovers novel biology.</title>
        <authorList>
            <person name="Wiegand S."/>
            <person name="Jogler M."/>
            <person name="Boedeker C."/>
            <person name="Pinto D."/>
            <person name="Vollmers J."/>
            <person name="Rivas-Marin E."/>
            <person name="Kohn T."/>
            <person name="Peeters S.H."/>
            <person name="Heuer A."/>
            <person name="Rast P."/>
            <person name="Oberbeckmann S."/>
            <person name="Bunk B."/>
            <person name="Jeske O."/>
            <person name="Meyerdierks A."/>
            <person name="Storesund J.E."/>
            <person name="Kallscheuer N."/>
            <person name="Luecker S."/>
            <person name="Lage O.M."/>
            <person name="Pohl T."/>
            <person name="Merkel B.J."/>
            <person name="Hornburger P."/>
            <person name="Mueller R.-W."/>
            <person name="Bruemmer F."/>
            <person name="Labrenz M."/>
            <person name="Spormann A.M."/>
            <person name="Op den Camp H."/>
            <person name="Overmann J."/>
            <person name="Amann R."/>
            <person name="Jetten M.S.M."/>
            <person name="Mascher T."/>
            <person name="Medema M.H."/>
            <person name="Devos D.P."/>
            <person name="Kaster A.-K."/>
            <person name="Ovreas L."/>
            <person name="Rohde M."/>
            <person name="Galperin M.Y."/>
            <person name="Jogler C."/>
        </authorList>
    </citation>
    <scope>NUCLEOTIDE SEQUENCE [LARGE SCALE GENOMIC DNA]</scope>
    <source>
        <strain evidence="2 3">ElP</strain>
        <plasmid evidence="3">pelp_5</plasmid>
    </source>
</reference>
<evidence type="ECO:0000256" key="1">
    <source>
        <dbReference type="SAM" id="Phobius"/>
    </source>
</evidence>
<evidence type="ECO:0000313" key="2">
    <source>
        <dbReference type="EMBL" id="QDV39689.1"/>
    </source>
</evidence>